<organism evidence="1 2">
    <name type="scientific">Russula earlei</name>
    <dbReference type="NCBI Taxonomy" id="71964"/>
    <lineage>
        <taxon>Eukaryota</taxon>
        <taxon>Fungi</taxon>
        <taxon>Dikarya</taxon>
        <taxon>Basidiomycota</taxon>
        <taxon>Agaricomycotina</taxon>
        <taxon>Agaricomycetes</taxon>
        <taxon>Russulales</taxon>
        <taxon>Russulaceae</taxon>
        <taxon>Russula</taxon>
    </lineage>
</organism>
<reference evidence="1" key="1">
    <citation type="submission" date="2021-03" db="EMBL/GenBank/DDBJ databases">
        <title>Evolutionary priming and transition to the ectomycorrhizal habit in an iconic lineage of mushroom-forming fungi: is preadaptation a requirement?</title>
        <authorList>
            <consortium name="DOE Joint Genome Institute"/>
            <person name="Looney B.P."/>
            <person name="Miyauchi S."/>
            <person name="Morin E."/>
            <person name="Drula E."/>
            <person name="Courty P.E."/>
            <person name="Chicoki N."/>
            <person name="Fauchery L."/>
            <person name="Kohler A."/>
            <person name="Kuo A."/>
            <person name="LaButti K."/>
            <person name="Pangilinan J."/>
            <person name="Lipzen A."/>
            <person name="Riley R."/>
            <person name="Andreopoulos W."/>
            <person name="He G."/>
            <person name="Johnson J."/>
            <person name="Barry K.W."/>
            <person name="Grigoriev I.V."/>
            <person name="Nagy L."/>
            <person name="Hibbett D."/>
            <person name="Henrissat B."/>
            <person name="Matheny P.B."/>
            <person name="Labbe J."/>
            <person name="Martin A.F."/>
        </authorList>
    </citation>
    <scope>NUCLEOTIDE SEQUENCE</scope>
    <source>
        <strain evidence="1">BPL698</strain>
    </source>
</reference>
<gene>
    <name evidence="1" type="ORF">F5148DRAFT_406366</name>
</gene>
<dbReference type="EMBL" id="JAGFNK010000026">
    <property type="protein sequence ID" value="KAI9511179.1"/>
    <property type="molecule type" value="Genomic_DNA"/>
</dbReference>
<proteinExistence type="predicted"/>
<name>A0ACC0UJE7_9AGAM</name>
<protein>
    <submittedName>
        <fullName evidence="1">Uncharacterized protein</fullName>
    </submittedName>
</protein>
<comment type="caution">
    <text evidence="1">The sequence shown here is derived from an EMBL/GenBank/DDBJ whole genome shotgun (WGS) entry which is preliminary data.</text>
</comment>
<evidence type="ECO:0000313" key="1">
    <source>
        <dbReference type="EMBL" id="KAI9511179.1"/>
    </source>
</evidence>
<keyword evidence="2" id="KW-1185">Reference proteome</keyword>
<accession>A0ACC0UJE7</accession>
<evidence type="ECO:0000313" key="2">
    <source>
        <dbReference type="Proteomes" id="UP001207468"/>
    </source>
</evidence>
<sequence>MMGDVIEISPSPEMEPRTFYRPLRRKRIPLSPDDGNESAIELTDSTDSQRSTPCRRVKRFKEAAEPTAGPSASSRAPVEQSSPRVIMRKHKRGQTPASRQASAAASRRPASPVQKPHVHSTSVVGQEQDVIPARPLTPPATPDSPQLVNRQLTPPPDVPPVHEQLQEPRRKETFVAAESHERLVERVREVVPDVLPAHVFELLASHEATFADNLLNAVIHVLLEDRSYPRDVKGKGKARAPEERTTEASGDVNTSVDYSQLGGDRRLGPTYRSLSLVRCNLLSLRTPLTCMEQNNLRCNFPDLDQAFIRETLSLHEGHYAPTYLYLLGHGATPASIVPVAPSLRKRKSKVGSKSSLDEEEFVKEHTWLVEKLENQHSPLPGIISQDVEGEGEGIECGCCFSSYPFVRFSDCDLSPH</sequence>
<dbReference type="Proteomes" id="UP001207468">
    <property type="component" value="Unassembled WGS sequence"/>
</dbReference>